<evidence type="ECO:0000256" key="2">
    <source>
        <dbReference type="ARBA" id="ARBA00022448"/>
    </source>
</evidence>
<feature type="transmembrane region" description="Helical" evidence="6">
    <location>
        <begin position="78"/>
        <end position="98"/>
    </location>
</feature>
<proteinExistence type="predicted"/>
<evidence type="ECO:0000256" key="4">
    <source>
        <dbReference type="ARBA" id="ARBA00022989"/>
    </source>
</evidence>
<feature type="domain" description="Major facilitator superfamily (MFS) profile" evidence="7">
    <location>
        <begin position="11"/>
        <end position="399"/>
    </location>
</feature>
<feature type="transmembrane region" description="Helical" evidence="6">
    <location>
        <begin position="46"/>
        <end position="71"/>
    </location>
</feature>
<name>A0A9D1CSJ4_9FIRM</name>
<evidence type="ECO:0000313" key="8">
    <source>
        <dbReference type="EMBL" id="HIQ78907.1"/>
    </source>
</evidence>
<gene>
    <name evidence="8" type="ORF">IAB77_06570</name>
</gene>
<organism evidence="8 9">
    <name type="scientific">Candidatus Scatomorpha intestinavium</name>
    <dbReference type="NCBI Taxonomy" id="2840922"/>
    <lineage>
        <taxon>Bacteria</taxon>
        <taxon>Bacillati</taxon>
        <taxon>Bacillota</taxon>
        <taxon>Clostridia</taxon>
        <taxon>Eubacteriales</taxon>
        <taxon>Candidatus Scatomorpha</taxon>
    </lineage>
</organism>
<dbReference type="Proteomes" id="UP000824262">
    <property type="component" value="Unassembled WGS sequence"/>
</dbReference>
<dbReference type="AlphaFoldDB" id="A0A9D1CSJ4"/>
<dbReference type="PROSITE" id="PS50850">
    <property type="entry name" value="MFS"/>
    <property type="match status" value="1"/>
</dbReference>
<keyword evidence="4 6" id="KW-1133">Transmembrane helix</keyword>
<dbReference type="Pfam" id="PF07690">
    <property type="entry name" value="MFS_1"/>
    <property type="match status" value="1"/>
</dbReference>
<comment type="subcellular location">
    <subcellularLocation>
        <location evidence="1">Cell membrane</location>
        <topology evidence="1">Multi-pass membrane protein</topology>
    </subcellularLocation>
</comment>
<feature type="transmembrane region" description="Helical" evidence="6">
    <location>
        <begin position="12"/>
        <end position="34"/>
    </location>
</feature>
<dbReference type="InterPro" id="IPR050327">
    <property type="entry name" value="Proton-linked_MCT"/>
</dbReference>
<protein>
    <submittedName>
        <fullName evidence="8">MFS transporter</fullName>
    </submittedName>
</protein>
<feature type="transmembrane region" description="Helical" evidence="6">
    <location>
        <begin position="254"/>
        <end position="272"/>
    </location>
</feature>
<evidence type="ECO:0000259" key="7">
    <source>
        <dbReference type="PROSITE" id="PS50850"/>
    </source>
</evidence>
<feature type="transmembrane region" description="Helical" evidence="6">
    <location>
        <begin position="309"/>
        <end position="333"/>
    </location>
</feature>
<dbReference type="Gene3D" id="1.20.1250.20">
    <property type="entry name" value="MFS general substrate transporter like domains"/>
    <property type="match status" value="2"/>
</dbReference>
<keyword evidence="3 6" id="KW-0812">Transmembrane</keyword>
<sequence>MRRAKSRAYSRSVALAVGTLMMLISGVIYAWSIYSVPFSEGFGWTSAQLGMCFTVMLGCFCIGGVLGGAVAARAGVGLSIPLGGVLGCLGFVLCMFLRAERLYLLYIAFAISGTGVGFIYNGVISAVVPRFGDKKGFASGVLLMGYGASSLLLGGLASRMIASPDLGWHLTYLLTGLAILAAAVIGRFFILPPVKSATQAAAAPEKGLTPRQMIKTGRFWLFFAAATVGTAFGSGLIAHGNYLFLEGGAAPETAALAVGLVSVLNGLGRVAFGTLHDRFGFRVSMLADALLYIAAGACAALALSGGASWALIASMMAIGACYGAVPTISASVVEDFFGRAHYGQNLSYVNLNILIGSFASTVIGALETGLGSYAPAIWLFTALECGAAVIILMLARTRPVI</sequence>
<evidence type="ECO:0000256" key="3">
    <source>
        <dbReference type="ARBA" id="ARBA00022692"/>
    </source>
</evidence>
<reference evidence="8" key="1">
    <citation type="submission" date="2020-10" db="EMBL/GenBank/DDBJ databases">
        <authorList>
            <person name="Gilroy R."/>
        </authorList>
    </citation>
    <scope>NUCLEOTIDE SEQUENCE</scope>
    <source>
        <strain evidence="8">ChiBcolR7-354</strain>
    </source>
</reference>
<comment type="caution">
    <text evidence="8">The sequence shown here is derived from an EMBL/GenBank/DDBJ whole genome shotgun (WGS) entry which is preliminary data.</text>
</comment>
<dbReference type="GO" id="GO:0022857">
    <property type="term" value="F:transmembrane transporter activity"/>
    <property type="evidence" value="ECO:0007669"/>
    <property type="project" value="InterPro"/>
</dbReference>
<dbReference type="PANTHER" id="PTHR11360">
    <property type="entry name" value="MONOCARBOXYLATE TRANSPORTER"/>
    <property type="match status" value="1"/>
</dbReference>
<dbReference type="GO" id="GO:0005886">
    <property type="term" value="C:plasma membrane"/>
    <property type="evidence" value="ECO:0007669"/>
    <property type="project" value="UniProtKB-SubCell"/>
</dbReference>
<dbReference type="InterPro" id="IPR020846">
    <property type="entry name" value="MFS_dom"/>
</dbReference>
<feature type="transmembrane region" description="Helical" evidence="6">
    <location>
        <begin position="372"/>
        <end position="395"/>
    </location>
</feature>
<evidence type="ECO:0000256" key="6">
    <source>
        <dbReference type="SAM" id="Phobius"/>
    </source>
</evidence>
<reference evidence="8" key="2">
    <citation type="journal article" date="2021" name="PeerJ">
        <title>Extensive microbial diversity within the chicken gut microbiome revealed by metagenomics and culture.</title>
        <authorList>
            <person name="Gilroy R."/>
            <person name="Ravi A."/>
            <person name="Getino M."/>
            <person name="Pursley I."/>
            <person name="Horton D.L."/>
            <person name="Alikhan N.F."/>
            <person name="Baker D."/>
            <person name="Gharbi K."/>
            <person name="Hall N."/>
            <person name="Watson M."/>
            <person name="Adriaenssens E.M."/>
            <person name="Foster-Nyarko E."/>
            <person name="Jarju S."/>
            <person name="Secka A."/>
            <person name="Antonio M."/>
            <person name="Oren A."/>
            <person name="Chaudhuri R.R."/>
            <person name="La Ragione R."/>
            <person name="Hildebrand F."/>
            <person name="Pallen M.J."/>
        </authorList>
    </citation>
    <scope>NUCLEOTIDE SEQUENCE</scope>
    <source>
        <strain evidence="8">ChiBcolR7-354</strain>
    </source>
</reference>
<keyword evidence="5 6" id="KW-0472">Membrane</keyword>
<keyword evidence="2" id="KW-0813">Transport</keyword>
<feature type="transmembrane region" description="Helical" evidence="6">
    <location>
        <begin position="104"/>
        <end position="128"/>
    </location>
</feature>
<dbReference type="InterPro" id="IPR011701">
    <property type="entry name" value="MFS"/>
</dbReference>
<feature type="transmembrane region" description="Helical" evidence="6">
    <location>
        <begin position="219"/>
        <end position="242"/>
    </location>
</feature>
<accession>A0A9D1CSJ4</accession>
<evidence type="ECO:0000256" key="1">
    <source>
        <dbReference type="ARBA" id="ARBA00004651"/>
    </source>
</evidence>
<feature type="transmembrane region" description="Helical" evidence="6">
    <location>
        <begin position="140"/>
        <end position="162"/>
    </location>
</feature>
<dbReference type="InterPro" id="IPR036259">
    <property type="entry name" value="MFS_trans_sf"/>
</dbReference>
<feature type="transmembrane region" description="Helical" evidence="6">
    <location>
        <begin position="279"/>
        <end position="303"/>
    </location>
</feature>
<dbReference type="EMBL" id="DVGA01000064">
    <property type="protein sequence ID" value="HIQ78907.1"/>
    <property type="molecule type" value="Genomic_DNA"/>
</dbReference>
<evidence type="ECO:0000256" key="5">
    <source>
        <dbReference type="ARBA" id="ARBA00023136"/>
    </source>
</evidence>
<feature type="transmembrane region" description="Helical" evidence="6">
    <location>
        <begin position="345"/>
        <end position="366"/>
    </location>
</feature>
<feature type="transmembrane region" description="Helical" evidence="6">
    <location>
        <begin position="168"/>
        <end position="190"/>
    </location>
</feature>
<evidence type="ECO:0000313" key="9">
    <source>
        <dbReference type="Proteomes" id="UP000824262"/>
    </source>
</evidence>
<dbReference type="SUPFAM" id="SSF103473">
    <property type="entry name" value="MFS general substrate transporter"/>
    <property type="match status" value="1"/>
</dbReference>